<protein>
    <submittedName>
        <fullName evidence="1">Uncharacterized protein</fullName>
    </submittedName>
</protein>
<sequence length="101" mass="10251">MYTSFQTIIVTGQQLYSSQWSSQFACTFSKSDLHSKTAFRGMSSFGSFCQNVSGNLNIDLGVLLGGLGLNLNLGILGGALGGLLGGLLGGGQGGDLLGGSL</sequence>
<comment type="caution">
    <text evidence="1">The sequence shown here is derived from an EMBL/GenBank/DDBJ whole genome shotgun (WGS) entry which is preliminary data.</text>
</comment>
<dbReference type="Proteomes" id="UP000037035">
    <property type="component" value="Unassembled WGS sequence"/>
</dbReference>
<reference evidence="1 2" key="1">
    <citation type="submission" date="2015-08" db="EMBL/GenBank/DDBJ databases">
        <title>Next Generation Sequencing and Analysis of the Genome of Puccinia sorghi L Schw, the Causal Agent of Maize Common Rust.</title>
        <authorList>
            <person name="Rochi L."/>
            <person name="Burguener G."/>
            <person name="Darino M."/>
            <person name="Turjanski A."/>
            <person name="Kreff E."/>
            <person name="Dieguez M.J."/>
            <person name="Sacco F."/>
        </authorList>
    </citation>
    <scope>NUCLEOTIDE SEQUENCE [LARGE SCALE GENOMIC DNA]</scope>
    <source>
        <strain evidence="1 2">RO10H11247</strain>
    </source>
</reference>
<evidence type="ECO:0000313" key="1">
    <source>
        <dbReference type="EMBL" id="KNZ63058.1"/>
    </source>
</evidence>
<accession>A0A0L6VQR6</accession>
<gene>
    <name evidence="1" type="ORF">VP01_1192g2</name>
</gene>
<name>A0A0L6VQR6_9BASI</name>
<dbReference type="VEuPathDB" id="FungiDB:VP01_1192g2"/>
<dbReference type="AlphaFoldDB" id="A0A0L6VQR6"/>
<dbReference type="EMBL" id="LAVV01002143">
    <property type="protein sequence ID" value="KNZ63058.1"/>
    <property type="molecule type" value="Genomic_DNA"/>
</dbReference>
<proteinExistence type="predicted"/>
<evidence type="ECO:0000313" key="2">
    <source>
        <dbReference type="Proteomes" id="UP000037035"/>
    </source>
</evidence>
<keyword evidence="2" id="KW-1185">Reference proteome</keyword>
<dbReference type="OrthoDB" id="2505422at2759"/>
<organism evidence="1 2">
    <name type="scientific">Puccinia sorghi</name>
    <dbReference type="NCBI Taxonomy" id="27349"/>
    <lineage>
        <taxon>Eukaryota</taxon>
        <taxon>Fungi</taxon>
        <taxon>Dikarya</taxon>
        <taxon>Basidiomycota</taxon>
        <taxon>Pucciniomycotina</taxon>
        <taxon>Pucciniomycetes</taxon>
        <taxon>Pucciniales</taxon>
        <taxon>Pucciniaceae</taxon>
        <taxon>Puccinia</taxon>
    </lineage>
</organism>